<comment type="caution">
    <text evidence="4">The sequence shown here is derived from an EMBL/GenBank/DDBJ whole genome shotgun (WGS) entry which is preliminary data.</text>
</comment>
<dbReference type="InterPro" id="IPR010992">
    <property type="entry name" value="IHF-like_DNA-bd_dom_sf"/>
</dbReference>
<accession>A0A5A9ZVU0</accession>
<dbReference type="AlphaFoldDB" id="A0A5A9ZVU0"/>
<dbReference type="EMBL" id="VINQ01000001">
    <property type="protein sequence ID" value="KAA0921171.1"/>
    <property type="molecule type" value="Genomic_DNA"/>
</dbReference>
<evidence type="ECO:0000256" key="1">
    <source>
        <dbReference type="ARBA" id="ARBA00010529"/>
    </source>
</evidence>
<protein>
    <submittedName>
        <fullName evidence="4">HU family DNA-binding protein</fullName>
    </submittedName>
</protein>
<comment type="similarity">
    <text evidence="1">Belongs to the bacterial histone-like protein family.</text>
</comment>
<feature type="compositionally biased region" description="Basic and acidic residues" evidence="3">
    <location>
        <begin position="111"/>
        <end position="124"/>
    </location>
</feature>
<keyword evidence="2 4" id="KW-0238">DNA-binding</keyword>
<dbReference type="Gene3D" id="4.10.520.10">
    <property type="entry name" value="IHF-like DNA-binding proteins"/>
    <property type="match status" value="1"/>
</dbReference>
<dbReference type="Proteomes" id="UP000325291">
    <property type="component" value="Unassembled WGS sequence"/>
</dbReference>
<feature type="region of interest" description="Disordered" evidence="3">
    <location>
        <begin position="90"/>
        <end position="124"/>
    </location>
</feature>
<gene>
    <name evidence="4" type="ORF">FLO80_00135</name>
</gene>
<evidence type="ECO:0000313" key="4">
    <source>
        <dbReference type="EMBL" id="KAA0921171.1"/>
    </source>
</evidence>
<evidence type="ECO:0000256" key="2">
    <source>
        <dbReference type="ARBA" id="ARBA00023125"/>
    </source>
</evidence>
<proteinExistence type="inferred from homology"/>
<dbReference type="GO" id="GO:0030527">
    <property type="term" value="F:structural constituent of chromatin"/>
    <property type="evidence" value="ECO:0007669"/>
    <property type="project" value="InterPro"/>
</dbReference>
<reference evidence="4 5" key="1">
    <citation type="submission" date="2019-07" db="EMBL/GenBank/DDBJ databases">
        <title>Aquicoccus porphyridii gen. nov., sp. nov., isolated from a small marine red alga, Porphyridium marinum.</title>
        <authorList>
            <person name="Liu L."/>
        </authorList>
    </citation>
    <scope>NUCLEOTIDE SEQUENCE [LARGE SCALE GENOMIC DNA]</scope>
    <source>
        <strain evidence="4 5">L1 8-17</strain>
    </source>
</reference>
<dbReference type="InterPro" id="IPR000119">
    <property type="entry name" value="Hist_DNA-bd"/>
</dbReference>
<dbReference type="Pfam" id="PF00216">
    <property type="entry name" value="Bac_DNA_binding"/>
    <property type="match status" value="1"/>
</dbReference>
<dbReference type="GO" id="GO:0003677">
    <property type="term" value="F:DNA binding"/>
    <property type="evidence" value="ECO:0007669"/>
    <property type="project" value="UniProtKB-KW"/>
</dbReference>
<dbReference type="SUPFAM" id="SSF47729">
    <property type="entry name" value="IHF-like DNA-binding proteins"/>
    <property type="match status" value="1"/>
</dbReference>
<evidence type="ECO:0000256" key="3">
    <source>
        <dbReference type="SAM" id="MobiDB-lite"/>
    </source>
</evidence>
<organism evidence="4 5">
    <name type="scientific">Aquicoccus porphyridii</name>
    <dbReference type="NCBI Taxonomy" id="1852029"/>
    <lineage>
        <taxon>Bacteria</taxon>
        <taxon>Pseudomonadati</taxon>
        <taxon>Pseudomonadota</taxon>
        <taxon>Alphaproteobacteria</taxon>
        <taxon>Rhodobacterales</taxon>
        <taxon>Paracoccaceae</taxon>
        <taxon>Aquicoccus</taxon>
    </lineage>
</organism>
<name>A0A5A9ZVU0_9RHOB</name>
<keyword evidence="5" id="KW-1185">Reference proteome</keyword>
<evidence type="ECO:0000313" key="5">
    <source>
        <dbReference type="Proteomes" id="UP000325291"/>
    </source>
</evidence>
<sequence length="124" mass="12996">MRAATPDPVVVEESRPEMAAPAMRKKELVDAVVSRSGVKPRYVKPAVDALLAEIGAAIAEGRDLNLPGLGKVKVQRHKKLANGDVYVTRIRQPKARPAGPTGPDAGAETGAGKDPKDPLAEAAE</sequence>